<keyword evidence="8 21" id="KW-0732">Signal</keyword>
<dbReference type="Gene3D" id="3.30.200.20">
    <property type="entry name" value="Phosphorylase Kinase, domain 1"/>
    <property type="match status" value="1"/>
</dbReference>
<name>A0AAD4XJV6_9MAGN</name>
<dbReference type="PROSITE" id="PS50011">
    <property type="entry name" value="PROTEIN_KINASE_DOM"/>
    <property type="match status" value="1"/>
</dbReference>
<keyword evidence="12 20" id="KW-1133">Transmembrane helix</keyword>
<dbReference type="GO" id="GO:0030247">
    <property type="term" value="F:polysaccharide binding"/>
    <property type="evidence" value="ECO:0007669"/>
    <property type="project" value="InterPro"/>
</dbReference>
<gene>
    <name evidence="23" type="ORF">MKW98_005570</name>
</gene>
<dbReference type="Pfam" id="PF07714">
    <property type="entry name" value="PK_Tyr_Ser-Thr"/>
    <property type="match status" value="1"/>
</dbReference>
<dbReference type="GO" id="GO:0005524">
    <property type="term" value="F:ATP binding"/>
    <property type="evidence" value="ECO:0007669"/>
    <property type="project" value="UniProtKB-UniRule"/>
</dbReference>
<dbReference type="PANTHER" id="PTHR46008:SF20">
    <property type="entry name" value="PROTEIN KINASE DOMAIN-CONTAINING PROTEIN"/>
    <property type="match status" value="1"/>
</dbReference>
<comment type="catalytic activity">
    <reaction evidence="17">
        <text>L-seryl-[protein] + ATP = O-phospho-L-seryl-[protein] + ADP + H(+)</text>
        <dbReference type="Rhea" id="RHEA:17989"/>
        <dbReference type="Rhea" id="RHEA-COMP:9863"/>
        <dbReference type="Rhea" id="RHEA-COMP:11604"/>
        <dbReference type="ChEBI" id="CHEBI:15378"/>
        <dbReference type="ChEBI" id="CHEBI:29999"/>
        <dbReference type="ChEBI" id="CHEBI:30616"/>
        <dbReference type="ChEBI" id="CHEBI:83421"/>
        <dbReference type="ChEBI" id="CHEBI:456216"/>
        <dbReference type="EC" id="2.7.11.1"/>
    </reaction>
</comment>
<dbReference type="EMBL" id="JAJJMB010008785">
    <property type="protein sequence ID" value="KAI3920744.1"/>
    <property type="molecule type" value="Genomic_DNA"/>
</dbReference>
<evidence type="ECO:0000256" key="6">
    <source>
        <dbReference type="ARBA" id="ARBA00022679"/>
    </source>
</evidence>
<dbReference type="AlphaFoldDB" id="A0AAD4XJV6"/>
<evidence type="ECO:0000256" key="1">
    <source>
        <dbReference type="ARBA" id="ARBA00004251"/>
    </source>
</evidence>
<keyword evidence="13 20" id="KW-0472">Membrane</keyword>
<comment type="caution">
    <text evidence="23">The sequence shown here is derived from an EMBL/GenBank/DDBJ whole genome shotgun (WGS) entry which is preliminary data.</text>
</comment>
<evidence type="ECO:0000256" key="3">
    <source>
        <dbReference type="ARBA" id="ARBA00022475"/>
    </source>
</evidence>
<evidence type="ECO:0000256" key="20">
    <source>
        <dbReference type="SAM" id="Phobius"/>
    </source>
</evidence>
<feature type="compositionally biased region" description="Polar residues" evidence="19">
    <location>
        <begin position="648"/>
        <end position="666"/>
    </location>
</feature>
<keyword evidence="9 18" id="KW-0547">Nucleotide-binding</keyword>
<evidence type="ECO:0000256" key="8">
    <source>
        <dbReference type="ARBA" id="ARBA00022729"/>
    </source>
</evidence>
<dbReference type="Gene3D" id="1.10.510.10">
    <property type="entry name" value="Transferase(Phosphotransferase) domain 1"/>
    <property type="match status" value="1"/>
</dbReference>
<evidence type="ECO:0000256" key="13">
    <source>
        <dbReference type="ARBA" id="ARBA00023136"/>
    </source>
</evidence>
<keyword evidence="6" id="KW-0808">Transferase</keyword>
<evidence type="ECO:0000313" key="23">
    <source>
        <dbReference type="EMBL" id="KAI3920744.1"/>
    </source>
</evidence>
<feature type="chain" id="PRO_5042060730" description="non-specific serine/threonine protein kinase" evidence="21">
    <location>
        <begin position="27"/>
        <end position="666"/>
    </location>
</feature>
<dbReference type="FunFam" id="3.30.200.20:FF:000214">
    <property type="entry name" value="WAK1-OsWAK receptor-like cytoplasmic kinase (OsWAK-RLCK)"/>
    <property type="match status" value="1"/>
</dbReference>
<dbReference type="InterPro" id="IPR025287">
    <property type="entry name" value="WAK_GUB"/>
</dbReference>
<keyword evidence="7 20" id="KW-0812">Transmembrane</keyword>
<dbReference type="FunFam" id="1.10.510.10:FF:000161">
    <property type="entry name" value="Wall-associated receptor kinase-like 20"/>
    <property type="match status" value="1"/>
</dbReference>
<feature type="binding site" evidence="18">
    <location>
        <position position="373"/>
    </location>
    <ligand>
        <name>ATP</name>
        <dbReference type="ChEBI" id="CHEBI:30616"/>
    </ligand>
</feature>
<accession>A0AAD4XJV6</accession>
<dbReference type="SMART" id="SM00220">
    <property type="entry name" value="S_TKc"/>
    <property type="match status" value="1"/>
</dbReference>
<dbReference type="InterPro" id="IPR000719">
    <property type="entry name" value="Prot_kinase_dom"/>
</dbReference>
<dbReference type="PANTHER" id="PTHR46008">
    <property type="entry name" value="LEAF RUST 10 DISEASE-RESISTANCE LOCUS RECEPTOR-LIKE PROTEIN KINASE-LIKE 1.4"/>
    <property type="match status" value="1"/>
</dbReference>
<evidence type="ECO:0000256" key="11">
    <source>
        <dbReference type="ARBA" id="ARBA00022840"/>
    </source>
</evidence>
<evidence type="ECO:0000256" key="15">
    <source>
        <dbReference type="ARBA" id="ARBA00023180"/>
    </source>
</evidence>
<keyword evidence="15" id="KW-0325">Glycoprotein</keyword>
<evidence type="ECO:0000256" key="5">
    <source>
        <dbReference type="ARBA" id="ARBA00022553"/>
    </source>
</evidence>
<evidence type="ECO:0000259" key="22">
    <source>
        <dbReference type="PROSITE" id="PS50011"/>
    </source>
</evidence>
<comment type="catalytic activity">
    <reaction evidence="16">
        <text>L-threonyl-[protein] + ATP = O-phospho-L-threonyl-[protein] + ADP + H(+)</text>
        <dbReference type="Rhea" id="RHEA:46608"/>
        <dbReference type="Rhea" id="RHEA-COMP:11060"/>
        <dbReference type="Rhea" id="RHEA-COMP:11605"/>
        <dbReference type="ChEBI" id="CHEBI:15378"/>
        <dbReference type="ChEBI" id="CHEBI:30013"/>
        <dbReference type="ChEBI" id="CHEBI:30616"/>
        <dbReference type="ChEBI" id="CHEBI:61977"/>
        <dbReference type="ChEBI" id="CHEBI:456216"/>
        <dbReference type="EC" id="2.7.11.1"/>
    </reaction>
</comment>
<dbReference type="InterPro" id="IPR017441">
    <property type="entry name" value="Protein_kinase_ATP_BS"/>
</dbReference>
<dbReference type="GO" id="GO:0004674">
    <property type="term" value="F:protein serine/threonine kinase activity"/>
    <property type="evidence" value="ECO:0007669"/>
    <property type="project" value="UniProtKB-KW"/>
</dbReference>
<keyword evidence="10" id="KW-0418">Kinase</keyword>
<evidence type="ECO:0000313" key="24">
    <source>
        <dbReference type="Proteomes" id="UP001202328"/>
    </source>
</evidence>
<feature type="transmembrane region" description="Helical" evidence="20">
    <location>
        <begin position="269"/>
        <end position="291"/>
    </location>
</feature>
<keyword evidence="24" id="KW-1185">Reference proteome</keyword>
<feature type="region of interest" description="Disordered" evidence="19">
    <location>
        <begin position="643"/>
        <end position="666"/>
    </location>
</feature>
<evidence type="ECO:0000256" key="9">
    <source>
        <dbReference type="ARBA" id="ARBA00022741"/>
    </source>
</evidence>
<evidence type="ECO:0000256" key="17">
    <source>
        <dbReference type="ARBA" id="ARBA00048679"/>
    </source>
</evidence>
<evidence type="ECO:0000256" key="12">
    <source>
        <dbReference type="ARBA" id="ARBA00022989"/>
    </source>
</evidence>
<feature type="domain" description="Protein kinase" evidence="22">
    <location>
        <begin position="345"/>
        <end position="620"/>
    </location>
</feature>
<reference evidence="23" key="1">
    <citation type="submission" date="2022-04" db="EMBL/GenBank/DDBJ databases">
        <title>A functionally conserved STORR gene fusion in Papaver species that diverged 16.8 million years ago.</title>
        <authorList>
            <person name="Catania T."/>
        </authorList>
    </citation>
    <scope>NUCLEOTIDE SEQUENCE</scope>
    <source>
        <strain evidence="23">S-188037</strain>
    </source>
</reference>
<keyword evidence="14" id="KW-0675">Receptor</keyword>
<organism evidence="23 24">
    <name type="scientific">Papaver atlanticum</name>
    <dbReference type="NCBI Taxonomy" id="357466"/>
    <lineage>
        <taxon>Eukaryota</taxon>
        <taxon>Viridiplantae</taxon>
        <taxon>Streptophyta</taxon>
        <taxon>Embryophyta</taxon>
        <taxon>Tracheophyta</taxon>
        <taxon>Spermatophyta</taxon>
        <taxon>Magnoliopsida</taxon>
        <taxon>Ranunculales</taxon>
        <taxon>Papaveraceae</taxon>
        <taxon>Papaveroideae</taxon>
        <taxon>Papaver</taxon>
    </lineage>
</organism>
<evidence type="ECO:0000256" key="4">
    <source>
        <dbReference type="ARBA" id="ARBA00022527"/>
    </source>
</evidence>
<dbReference type="InterPro" id="IPR011009">
    <property type="entry name" value="Kinase-like_dom_sf"/>
</dbReference>
<evidence type="ECO:0000256" key="14">
    <source>
        <dbReference type="ARBA" id="ARBA00023170"/>
    </source>
</evidence>
<dbReference type="InterPro" id="IPR001245">
    <property type="entry name" value="Ser-Thr/Tyr_kinase_cat_dom"/>
</dbReference>
<protein>
    <recommendedName>
        <fullName evidence="2">non-specific serine/threonine protein kinase</fullName>
        <ecNumber evidence="2">2.7.11.1</ecNumber>
    </recommendedName>
</protein>
<dbReference type="InterPro" id="IPR032872">
    <property type="entry name" value="WAK_assoc_C"/>
</dbReference>
<comment type="subcellular location">
    <subcellularLocation>
        <location evidence="1">Cell membrane</location>
        <topology evidence="1">Single-pass type I membrane protein</topology>
    </subcellularLocation>
</comment>
<sequence>MYCNKISYPILLNFIILIFILEPVLGQNNQNPKFKACEPKKCGASNISYPFWIDDEQESYCGHPNFKISCPDHKIPILHISDGDYLIRDISYENHSLLVTNAAAIYDEPNCSIPHRNFTLVGSPFSFSDYHIDLYFFYNCSLVPTQYFVFPILCAKTSNKSLSSYATIIHEGGFQFLNSSSEKCESLVGVPIEMDGGENLNTSMKKQYSDLVKNGFVLTWNSSASECTECQISGGRCGSENAKFVCFCLEGSHPKSCKHAPKSNRAMKIGIGVSAAVGASLLTILAAFLLFRRWRQKNDLHNLSTLISRSISPDLSMKPDPEKGSSYFNTPIFTYKELEEATNNFDSSKELGDGGFGTVYYGKLKDGRAVAVKRLYENNCKRVEQFMNEVNILSLLRHQNLVSLYGCTSRHSRELLLVYEYVSNGTVADHLHGEHSSAGMVTWPIRLSIAIESADALVYLHASDIIHRDVKTNNILLDKNFHVKVADFGLSRLFPNDVTHVSTAPQGTPGYVDPDYYQCYQLTDKSDVYSFGVVLCELISSKPAVDINRHRHEINLSTMALNKIHGDALHELVDMSLGFDTNASVRKTMTLVAELAYRCLQQDTDARPSMAEVLEILKEIEVEGSKVVKPGELTDDAKLLKNYPPVSPNSVTDKWASITSTPNTSS</sequence>
<evidence type="ECO:0000256" key="16">
    <source>
        <dbReference type="ARBA" id="ARBA00047899"/>
    </source>
</evidence>
<dbReference type="PROSITE" id="PS00107">
    <property type="entry name" value="PROTEIN_KINASE_ATP"/>
    <property type="match status" value="1"/>
</dbReference>
<keyword evidence="11 18" id="KW-0067">ATP-binding</keyword>
<dbReference type="InterPro" id="IPR008271">
    <property type="entry name" value="Ser/Thr_kinase_AS"/>
</dbReference>
<evidence type="ECO:0000256" key="2">
    <source>
        <dbReference type="ARBA" id="ARBA00012513"/>
    </source>
</evidence>
<keyword evidence="5" id="KW-0597">Phosphoprotein</keyword>
<evidence type="ECO:0000256" key="18">
    <source>
        <dbReference type="PROSITE-ProRule" id="PRU10141"/>
    </source>
</evidence>
<dbReference type="Pfam" id="PF13947">
    <property type="entry name" value="GUB_WAK_bind"/>
    <property type="match status" value="1"/>
</dbReference>
<evidence type="ECO:0000256" key="19">
    <source>
        <dbReference type="SAM" id="MobiDB-lite"/>
    </source>
</evidence>
<evidence type="ECO:0000256" key="10">
    <source>
        <dbReference type="ARBA" id="ARBA00022777"/>
    </source>
</evidence>
<dbReference type="Pfam" id="PF14380">
    <property type="entry name" value="WAK_assoc"/>
    <property type="match status" value="1"/>
</dbReference>
<feature type="signal peptide" evidence="21">
    <location>
        <begin position="1"/>
        <end position="26"/>
    </location>
</feature>
<dbReference type="EC" id="2.7.11.1" evidence="2"/>
<dbReference type="PROSITE" id="PS00108">
    <property type="entry name" value="PROTEIN_KINASE_ST"/>
    <property type="match status" value="1"/>
</dbReference>
<evidence type="ECO:0000256" key="21">
    <source>
        <dbReference type="SAM" id="SignalP"/>
    </source>
</evidence>
<keyword evidence="3" id="KW-1003">Cell membrane</keyword>
<dbReference type="Proteomes" id="UP001202328">
    <property type="component" value="Unassembled WGS sequence"/>
</dbReference>
<dbReference type="SUPFAM" id="SSF56112">
    <property type="entry name" value="Protein kinase-like (PK-like)"/>
    <property type="match status" value="1"/>
</dbReference>
<keyword evidence="4" id="KW-0723">Serine/threonine-protein kinase</keyword>
<proteinExistence type="predicted"/>
<evidence type="ECO:0000256" key="7">
    <source>
        <dbReference type="ARBA" id="ARBA00022692"/>
    </source>
</evidence>
<dbReference type="GO" id="GO:0005886">
    <property type="term" value="C:plasma membrane"/>
    <property type="evidence" value="ECO:0007669"/>
    <property type="project" value="UniProtKB-SubCell"/>
</dbReference>